<keyword evidence="4 6" id="KW-1133">Transmembrane helix</keyword>
<evidence type="ECO:0000256" key="3">
    <source>
        <dbReference type="ARBA" id="ARBA00022692"/>
    </source>
</evidence>
<evidence type="ECO:0000256" key="4">
    <source>
        <dbReference type="ARBA" id="ARBA00022989"/>
    </source>
</evidence>
<proteinExistence type="predicted"/>
<dbReference type="SUPFAM" id="SSF103473">
    <property type="entry name" value="MFS general substrate transporter"/>
    <property type="match status" value="1"/>
</dbReference>
<feature type="transmembrane region" description="Helical" evidence="6">
    <location>
        <begin position="257"/>
        <end position="275"/>
    </location>
</feature>
<accession>A0A927CUP6</accession>
<feature type="transmembrane region" description="Helical" evidence="6">
    <location>
        <begin position="318"/>
        <end position="346"/>
    </location>
</feature>
<evidence type="ECO:0000256" key="5">
    <source>
        <dbReference type="ARBA" id="ARBA00023136"/>
    </source>
</evidence>
<dbReference type="Pfam" id="PF07690">
    <property type="entry name" value="MFS_1"/>
    <property type="match status" value="1"/>
</dbReference>
<dbReference type="InterPro" id="IPR036259">
    <property type="entry name" value="MFS_trans_sf"/>
</dbReference>
<dbReference type="RefSeq" id="WP_190866123.1">
    <property type="nucleotide sequence ID" value="NZ_JACXIY010000038.1"/>
</dbReference>
<feature type="transmembrane region" description="Helical" evidence="6">
    <location>
        <begin position="358"/>
        <end position="380"/>
    </location>
</feature>
<dbReference type="EMBL" id="JACXIY010000038">
    <property type="protein sequence ID" value="MBD2871900.1"/>
    <property type="molecule type" value="Genomic_DNA"/>
</dbReference>
<gene>
    <name evidence="7" type="ORF">IDH41_25305</name>
</gene>
<feature type="transmembrane region" description="Helical" evidence="6">
    <location>
        <begin position="228"/>
        <end position="251"/>
    </location>
</feature>
<keyword evidence="5 6" id="KW-0472">Membrane</keyword>
<dbReference type="AlphaFoldDB" id="A0A927CUP6"/>
<feature type="transmembrane region" description="Helical" evidence="6">
    <location>
        <begin position="12"/>
        <end position="34"/>
    </location>
</feature>
<organism evidence="7 8">
    <name type="scientific">Paenibacillus arenilitoris</name>
    <dbReference type="NCBI Taxonomy" id="2772299"/>
    <lineage>
        <taxon>Bacteria</taxon>
        <taxon>Bacillati</taxon>
        <taxon>Bacillota</taxon>
        <taxon>Bacilli</taxon>
        <taxon>Bacillales</taxon>
        <taxon>Paenibacillaceae</taxon>
        <taxon>Paenibacillus</taxon>
    </lineage>
</organism>
<keyword evidence="3 6" id="KW-0812">Transmembrane</keyword>
<comment type="subcellular location">
    <subcellularLocation>
        <location evidence="1">Cell membrane</location>
        <topology evidence="1">Multi-pass membrane protein</topology>
    </subcellularLocation>
</comment>
<dbReference type="PANTHER" id="PTHR23513">
    <property type="entry name" value="INTEGRAL MEMBRANE EFFLUX PROTEIN-RELATED"/>
    <property type="match status" value="1"/>
</dbReference>
<evidence type="ECO:0000256" key="2">
    <source>
        <dbReference type="ARBA" id="ARBA00022475"/>
    </source>
</evidence>
<evidence type="ECO:0000256" key="6">
    <source>
        <dbReference type="SAM" id="Phobius"/>
    </source>
</evidence>
<name>A0A927CUP6_9BACL</name>
<dbReference type="CDD" id="cd06173">
    <property type="entry name" value="MFS_MefA_like"/>
    <property type="match status" value="1"/>
</dbReference>
<keyword evidence="8" id="KW-1185">Reference proteome</keyword>
<dbReference type="Proteomes" id="UP000632125">
    <property type="component" value="Unassembled WGS sequence"/>
</dbReference>
<reference evidence="7" key="1">
    <citation type="submission" date="2020-09" db="EMBL/GenBank/DDBJ databases">
        <title>A novel bacterium of genus Paenibacillus, isolated from South China Sea.</title>
        <authorList>
            <person name="Huang H."/>
            <person name="Mo K."/>
            <person name="Hu Y."/>
        </authorList>
    </citation>
    <scope>NUCLEOTIDE SEQUENCE</scope>
    <source>
        <strain evidence="7">IB182493</strain>
    </source>
</reference>
<feature type="transmembrane region" description="Helical" evidence="6">
    <location>
        <begin position="178"/>
        <end position="198"/>
    </location>
</feature>
<evidence type="ECO:0000313" key="7">
    <source>
        <dbReference type="EMBL" id="MBD2871900.1"/>
    </source>
</evidence>
<dbReference type="GO" id="GO:0005886">
    <property type="term" value="C:plasma membrane"/>
    <property type="evidence" value="ECO:0007669"/>
    <property type="project" value="UniProtKB-SubCell"/>
</dbReference>
<feature type="transmembrane region" description="Helical" evidence="6">
    <location>
        <begin position="78"/>
        <end position="97"/>
    </location>
</feature>
<dbReference type="InterPro" id="IPR011701">
    <property type="entry name" value="MFS"/>
</dbReference>
<protein>
    <submittedName>
        <fullName evidence="7">MFS transporter</fullName>
    </submittedName>
</protein>
<evidence type="ECO:0000256" key="1">
    <source>
        <dbReference type="ARBA" id="ARBA00004651"/>
    </source>
</evidence>
<feature type="transmembrane region" description="Helical" evidence="6">
    <location>
        <begin position="287"/>
        <end position="306"/>
    </location>
</feature>
<evidence type="ECO:0000313" key="8">
    <source>
        <dbReference type="Proteomes" id="UP000632125"/>
    </source>
</evidence>
<keyword evidence="2" id="KW-1003">Cell membrane</keyword>
<dbReference type="GO" id="GO:0022857">
    <property type="term" value="F:transmembrane transporter activity"/>
    <property type="evidence" value="ECO:0007669"/>
    <property type="project" value="InterPro"/>
</dbReference>
<dbReference type="PANTHER" id="PTHR23513:SF6">
    <property type="entry name" value="MAJOR FACILITATOR SUPERFAMILY ASSOCIATED DOMAIN-CONTAINING PROTEIN"/>
    <property type="match status" value="1"/>
</dbReference>
<feature type="transmembrane region" description="Helical" evidence="6">
    <location>
        <begin position="386"/>
        <end position="410"/>
    </location>
</feature>
<sequence>MNFSLFRQRSFALLIISEATSLFGTFFLNAAFALYVLNLTGSAEKFAAVLALGMVPYLIVGPIAGVLADRFDKKKWMILLDVLRGMLCIGLFVFSLFETITMPFIYFTVLFISTCEICYGPVFISLLPSVVKEEELVSANSFEKTINETMKILAPFLGTLVYSLVGIGPVLLVNGFTFLISALAIFFMVIPKVEGVIFRQIHLFKDMWEGFKVFFIDKRLTSIVSNAFLTHFFMYPFILLGFPYIIVTILGGKETDYGIVESISTIGAILAIFIVPPMKKFGVANNIGIGILGMCVPVIPLLFLGNPDFIQLLKDSDYYPVLFFGLISFLLFLAFSFYLVFFATFYQTVVPRELFGRYGAGMMLLNGLARLFGFLIFGYLFSLDSLLYAVIFFGTGMLLKIVVHIPFMVITKNLEQQRKQAAQGKERVGTQLGAGANE</sequence>
<feature type="transmembrane region" description="Helical" evidence="6">
    <location>
        <begin position="46"/>
        <end position="66"/>
    </location>
</feature>
<dbReference type="Gene3D" id="1.20.1250.20">
    <property type="entry name" value="MFS general substrate transporter like domains"/>
    <property type="match status" value="1"/>
</dbReference>
<feature type="transmembrane region" description="Helical" evidence="6">
    <location>
        <begin position="103"/>
        <end position="131"/>
    </location>
</feature>
<comment type="caution">
    <text evidence="7">The sequence shown here is derived from an EMBL/GenBank/DDBJ whole genome shotgun (WGS) entry which is preliminary data.</text>
</comment>